<evidence type="ECO:0000256" key="2">
    <source>
        <dbReference type="ARBA" id="ARBA00023015"/>
    </source>
</evidence>
<evidence type="ECO:0000256" key="6">
    <source>
        <dbReference type="RuleBase" id="RU000716"/>
    </source>
</evidence>
<proteinExistence type="inferred from homology"/>
<dbReference type="InterPro" id="IPR013324">
    <property type="entry name" value="RNA_pol_sigma_r3/r4-like"/>
</dbReference>
<keyword evidence="10" id="KW-1185">Reference proteome</keyword>
<dbReference type="InterPro" id="IPR039425">
    <property type="entry name" value="RNA_pol_sigma-70-like"/>
</dbReference>
<dbReference type="SUPFAM" id="SSF88946">
    <property type="entry name" value="Sigma2 domain of RNA polymerase sigma factors"/>
    <property type="match status" value="1"/>
</dbReference>
<evidence type="ECO:0000259" key="7">
    <source>
        <dbReference type="Pfam" id="PF04542"/>
    </source>
</evidence>
<dbReference type="PROSITE" id="PS01063">
    <property type="entry name" value="SIGMA70_ECF"/>
    <property type="match status" value="1"/>
</dbReference>
<feature type="domain" description="RNA polymerase sigma factor 70 region 4 type 2" evidence="8">
    <location>
        <begin position="102"/>
        <end position="151"/>
    </location>
</feature>
<evidence type="ECO:0000256" key="1">
    <source>
        <dbReference type="ARBA" id="ARBA00010641"/>
    </source>
</evidence>
<reference evidence="9 10" key="1">
    <citation type="submission" date="2016-03" db="EMBL/GenBank/DDBJ databases">
        <title>Draft genome sequence of Paenibacillus glacialis DSM 22343.</title>
        <authorList>
            <person name="Shin S.-K."/>
            <person name="Yi H."/>
        </authorList>
    </citation>
    <scope>NUCLEOTIDE SEQUENCE [LARGE SCALE GENOMIC DNA]</scope>
    <source>
        <strain evidence="9 10">DSM 22343</strain>
    </source>
</reference>
<accession>A0A168M7S2</accession>
<dbReference type="STRING" id="494026.PGLA_06655"/>
<dbReference type="Pfam" id="PF04542">
    <property type="entry name" value="Sigma70_r2"/>
    <property type="match status" value="1"/>
</dbReference>
<dbReference type="AlphaFoldDB" id="A0A168M7S2"/>
<dbReference type="Gene3D" id="1.10.10.10">
    <property type="entry name" value="Winged helix-like DNA-binding domain superfamily/Winged helix DNA-binding domain"/>
    <property type="match status" value="1"/>
</dbReference>
<dbReference type="GO" id="GO:0006950">
    <property type="term" value="P:response to stress"/>
    <property type="evidence" value="ECO:0007669"/>
    <property type="project" value="UniProtKB-ARBA"/>
</dbReference>
<keyword evidence="4 6" id="KW-0238">DNA-binding</keyword>
<protein>
    <recommendedName>
        <fullName evidence="6">RNA polymerase sigma factor</fullName>
    </recommendedName>
</protein>
<dbReference type="InterPro" id="IPR000838">
    <property type="entry name" value="RNA_pol_sigma70_ECF_CS"/>
</dbReference>
<organism evidence="9 10">
    <name type="scientific">Paenibacillus glacialis</name>
    <dbReference type="NCBI Taxonomy" id="494026"/>
    <lineage>
        <taxon>Bacteria</taxon>
        <taxon>Bacillati</taxon>
        <taxon>Bacillota</taxon>
        <taxon>Bacilli</taxon>
        <taxon>Bacillales</taxon>
        <taxon>Paenibacillaceae</taxon>
        <taxon>Paenibacillus</taxon>
    </lineage>
</organism>
<name>A0A168M7S2_9BACL</name>
<evidence type="ECO:0000313" key="10">
    <source>
        <dbReference type="Proteomes" id="UP000076967"/>
    </source>
</evidence>
<keyword evidence="3 6" id="KW-0731">Sigma factor</keyword>
<dbReference type="InterPro" id="IPR014284">
    <property type="entry name" value="RNA_pol_sigma-70_dom"/>
</dbReference>
<keyword evidence="5 6" id="KW-0804">Transcription</keyword>
<dbReference type="Gene3D" id="1.10.1740.10">
    <property type="match status" value="1"/>
</dbReference>
<dbReference type="GO" id="GO:0003677">
    <property type="term" value="F:DNA binding"/>
    <property type="evidence" value="ECO:0007669"/>
    <property type="project" value="UniProtKB-KW"/>
</dbReference>
<keyword evidence="2 6" id="KW-0805">Transcription regulation</keyword>
<dbReference type="NCBIfam" id="TIGR02937">
    <property type="entry name" value="sigma70-ECF"/>
    <property type="match status" value="1"/>
</dbReference>
<evidence type="ECO:0000256" key="5">
    <source>
        <dbReference type="ARBA" id="ARBA00023163"/>
    </source>
</evidence>
<dbReference type="PANTHER" id="PTHR43133">
    <property type="entry name" value="RNA POLYMERASE ECF-TYPE SIGMA FACTO"/>
    <property type="match status" value="1"/>
</dbReference>
<dbReference type="EMBL" id="LVJH01000007">
    <property type="protein sequence ID" value="OAB44337.1"/>
    <property type="molecule type" value="Genomic_DNA"/>
</dbReference>
<dbReference type="GO" id="GO:0016987">
    <property type="term" value="F:sigma factor activity"/>
    <property type="evidence" value="ECO:0007669"/>
    <property type="project" value="UniProtKB-KW"/>
</dbReference>
<dbReference type="CDD" id="cd06171">
    <property type="entry name" value="Sigma70_r4"/>
    <property type="match status" value="1"/>
</dbReference>
<evidence type="ECO:0000256" key="3">
    <source>
        <dbReference type="ARBA" id="ARBA00023082"/>
    </source>
</evidence>
<dbReference type="InterPro" id="IPR013325">
    <property type="entry name" value="RNA_pol_sigma_r2"/>
</dbReference>
<dbReference type="Proteomes" id="UP000076967">
    <property type="component" value="Unassembled WGS sequence"/>
</dbReference>
<feature type="domain" description="RNA polymerase sigma-70 region 2" evidence="7">
    <location>
        <begin position="1"/>
        <end position="68"/>
    </location>
</feature>
<dbReference type="InterPro" id="IPR013249">
    <property type="entry name" value="RNA_pol_sigma70_r4_t2"/>
</dbReference>
<evidence type="ECO:0000256" key="4">
    <source>
        <dbReference type="ARBA" id="ARBA00023125"/>
    </source>
</evidence>
<gene>
    <name evidence="9" type="ORF">PGLA_06655</name>
</gene>
<comment type="caution">
    <text evidence="9">The sequence shown here is derived from an EMBL/GenBank/DDBJ whole genome shotgun (WGS) entry which is preliminary data.</text>
</comment>
<sequence length="162" mass="19735">MVDQYSKHIFHTTYSVLRDVKDAEDVAQETFIQIYKSLSQYRSQGFKSWITRIAMNKAIDLKRKKTRRGEDKQYPVFDMELIPSDEEDPLNRTIRKEKKELFKQKLQTIPDNHRVVLTAFYLEEKNYEQIAQELEVKPKTVESKLYRAREWIRKKWKEEDWK</sequence>
<dbReference type="InterPro" id="IPR036388">
    <property type="entry name" value="WH-like_DNA-bd_sf"/>
</dbReference>
<evidence type="ECO:0000259" key="8">
    <source>
        <dbReference type="Pfam" id="PF08281"/>
    </source>
</evidence>
<comment type="similarity">
    <text evidence="1 6">Belongs to the sigma-70 factor family. ECF subfamily.</text>
</comment>
<dbReference type="PANTHER" id="PTHR43133:SF51">
    <property type="entry name" value="RNA POLYMERASE SIGMA FACTOR"/>
    <property type="match status" value="1"/>
</dbReference>
<dbReference type="InterPro" id="IPR007627">
    <property type="entry name" value="RNA_pol_sigma70_r2"/>
</dbReference>
<dbReference type="GO" id="GO:0006352">
    <property type="term" value="P:DNA-templated transcription initiation"/>
    <property type="evidence" value="ECO:0007669"/>
    <property type="project" value="InterPro"/>
</dbReference>
<evidence type="ECO:0000313" key="9">
    <source>
        <dbReference type="EMBL" id="OAB44337.1"/>
    </source>
</evidence>
<dbReference type="Pfam" id="PF08281">
    <property type="entry name" value="Sigma70_r4_2"/>
    <property type="match status" value="1"/>
</dbReference>
<dbReference type="SUPFAM" id="SSF88659">
    <property type="entry name" value="Sigma3 and sigma4 domains of RNA polymerase sigma factors"/>
    <property type="match status" value="1"/>
</dbReference>